<sequence length="66" mass="7731">MASQGLIYHLEQPLKHLPHSNGQQKKEKGWEKIIHASQVDNWVFQADNPAYQKLPFIPFTPKEHVR</sequence>
<gene>
    <name evidence="1" type="ORF">JGUZn3_13990</name>
</gene>
<name>A0A7H1NS64_9PROT</name>
<proteinExistence type="predicted"/>
<evidence type="ECO:0000313" key="1">
    <source>
        <dbReference type="EMBL" id="QNT78624.1"/>
    </source>
</evidence>
<dbReference type="Proteomes" id="UP000516349">
    <property type="component" value="Chromosome"/>
</dbReference>
<evidence type="ECO:0000313" key="2">
    <source>
        <dbReference type="Proteomes" id="UP000516349"/>
    </source>
</evidence>
<protein>
    <submittedName>
        <fullName evidence="1">Uncharacterized protein</fullName>
    </submittedName>
</protein>
<organism evidence="1 2">
    <name type="scientific">Entomobacter blattae</name>
    <dbReference type="NCBI Taxonomy" id="2762277"/>
    <lineage>
        <taxon>Bacteria</taxon>
        <taxon>Pseudomonadati</taxon>
        <taxon>Pseudomonadota</taxon>
        <taxon>Alphaproteobacteria</taxon>
        <taxon>Acetobacterales</taxon>
        <taxon>Acetobacteraceae</taxon>
        <taxon>Entomobacter</taxon>
    </lineage>
</organism>
<dbReference type="KEGG" id="ebla:JGUZn3_13990"/>
<keyword evidence="2" id="KW-1185">Reference proteome</keyword>
<reference evidence="1 2" key="1">
    <citation type="submission" date="2020-08" db="EMBL/GenBank/DDBJ databases">
        <title>Complete genome sequence of Entomobacter blattae G55GP.</title>
        <authorList>
            <person name="Poehlein A."/>
            <person name="Guzman J."/>
            <person name="Daniel R."/>
            <person name="Vilcinskas A."/>
        </authorList>
    </citation>
    <scope>NUCLEOTIDE SEQUENCE [LARGE SCALE GENOMIC DNA]</scope>
    <source>
        <strain evidence="1 2">G55GP</strain>
    </source>
</reference>
<dbReference type="EMBL" id="CP060244">
    <property type="protein sequence ID" value="QNT78624.1"/>
    <property type="molecule type" value="Genomic_DNA"/>
</dbReference>
<dbReference type="AlphaFoldDB" id="A0A7H1NS64"/>
<accession>A0A7H1NS64</accession>